<keyword evidence="3" id="KW-1185">Reference proteome</keyword>
<feature type="compositionally biased region" description="Basic and acidic residues" evidence="1">
    <location>
        <begin position="82"/>
        <end position="94"/>
    </location>
</feature>
<feature type="region of interest" description="Disordered" evidence="1">
    <location>
        <begin position="39"/>
        <end position="107"/>
    </location>
</feature>
<organism evidence="2 3">
    <name type="scientific">Mycena albidolilacea</name>
    <dbReference type="NCBI Taxonomy" id="1033008"/>
    <lineage>
        <taxon>Eukaryota</taxon>
        <taxon>Fungi</taxon>
        <taxon>Dikarya</taxon>
        <taxon>Basidiomycota</taxon>
        <taxon>Agaricomycotina</taxon>
        <taxon>Agaricomycetes</taxon>
        <taxon>Agaricomycetidae</taxon>
        <taxon>Agaricales</taxon>
        <taxon>Marasmiineae</taxon>
        <taxon>Mycenaceae</taxon>
        <taxon>Mycena</taxon>
    </lineage>
</organism>
<reference evidence="2" key="1">
    <citation type="submission" date="2023-03" db="EMBL/GenBank/DDBJ databases">
        <title>Massive genome expansion in bonnet fungi (Mycena s.s.) driven by repeated elements and novel gene families across ecological guilds.</title>
        <authorList>
            <consortium name="Lawrence Berkeley National Laboratory"/>
            <person name="Harder C.B."/>
            <person name="Miyauchi S."/>
            <person name="Viragh M."/>
            <person name="Kuo A."/>
            <person name="Thoen E."/>
            <person name="Andreopoulos B."/>
            <person name="Lu D."/>
            <person name="Skrede I."/>
            <person name="Drula E."/>
            <person name="Henrissat B."/>
            <person name="Morin E."/>
            <person name="Kohler A."/>
            <person name="Barry K."/>
            <person name="LaButti K."/>
            <person name="Morin E."/>
            <person name="Salamov A."/>
            <person name="Lipzen A."/>
            <person name="Mereny Z."/>
            <person name="Hegedus B."/>
            <person name="Baldrian P."/>
            <person name="Stursova M."/>
            <person name="Weitz H."/>
            <person name="Taylor A."/>
            <person name="Grigoriev I.V."/>
            <person name="Nagy L.G."/>
            <person name="Martin F."/>
            <person name="Kauserud H."/>
        </authorList>
    </citation>
    <scope>NUCLEOTIDE SEQUENCE</scope>
    <source>
        <strain evidence="2">CBHHK002</strain>
    </source>
</reference>
<dbReference type="AlphaFoldDB" id="A0AAD6ZI45"/>
<accession>A0AAD6ZI45</accession>
<gene>
    <name evidence="2" type="ORF">DFH08DRAFT_968838</name>
</gene>
<name>A0AAD6ZI45_9AGAR</name>
<dbReference type="EMBL" id="JARIHO010000045">
    <property type="protein sequence ID" value="KAJ7323817.1"/>
    <property type="molecule type" value="Genomic_DNA"/>
</dbReference>
<proteinExistence type="predicted"/>
<feature type="compositionally biased region" description="Polar residues" evidence="1">
    <location>
        <begin position="53"/>
        <end position="64"/>
    </location>
</feature>
<evidence type="ECO:0000313" key="2">
    <source>
        <dbReference type="EMBL" id="KAJ7323817.1"/>
    </source>
</evidence>
<protein>
    <submittedName>
        <fullName evidence="2">Uncharacterized protein</fullName>
    </submittedName>
</protein>
<sequence length="298" mass="31922">MDIPRANSEEEGVLDDEVFDAPVPRLPFIVLKGEVAKPHRTSRWMYHTRSLARGNQGQKATTPSPERLPWAPGCGPSPEEGSGEKGKGKRRQESEASNTSSDDSMDLDEVASVPVATNVVVVDGVDDALGAIGFKALARDVLHRNGVRPLAIVCTRAQIWLRMADTASGQRALGGLRSLGPELQLSYRLNNNFDKEMAYTMDMWLSSTGSREGLGEISMPNLRIATAPEGATAIEAQAPNPSPTHKVPATSLEDTLADLLVDPDVLGTFLATMAVPGHLLLRVSPSPSPPHEVLIPSP</sequence>
<evidence type="ECO:0000313" key="3">
    <source>
        <dbReference type="Proteomes" id="UP001218218"/>
    </source>
</evidence>
<comment type="caution">
    <text evidence="2">The sequence shown here is derived from an EMBL/GenBank/DDBJ whole genome shotgun (WGS) entry which is preliminary data.</text>
</comment>
<dbReference type="Proteomes" id="UP001218218">
    <property type="component" value="Unassembled WGS sequence"/>
</dbReference>
<evidence type="ECO:0000256" key="1">
    <source>
        <dbReference type="SAM" id="MobiDB-lite"/>
    </source>
</evidence>